<protein>
    <submittedName>
        <fullName evidence="3">Tripartite tricarboxylate transporter TctB family protein</fullName>
    </submittedName>
</protein>
<feature type="transmembrane region" description="Helical" evidence="1">
    <location>
        <begin position="42"/>
        <end position="61"/>
    </location>
</feature>
<evidence type="ECO:0000313" key="4">
    <source>
        <dbReference type="Proteomes" id="UP001320831"/>
    </source>
</evidence>
<dbReference type="RefSeq" id="WP_260900560.1">
    <property type="nucleotide sequence ID" value="NZ_JAOCZP010000001.1"/>
</dbReference>
<keyword evidence="1" id="KW-0812">Transmembrane</keyword>
<keyword evidence="1" id="KW-0472">Membrane</keyword>
<evidence type="ECO:0000259" key="2">
    <source>
        <dbReference type="Pfam" id="PF07331"/>
    </source>
</evidence>
<evidence type="ECO:0000313" key="3">
    <source>
        <dbReference type="EMBL" id="MCT7374192.1"/>
    </source>
</evidence>
<keyword evidence="4" id="KW-1185">Reference proteome</keyword>
<dbReference type="Proteomes" id="UP001320831">
    <property type="component" value="Unassembled WGS sequence"/>
</dbReference>
<dbReference type="Pfam" id="PF07331">
    <property type="entry name" value="TctB"/>
    <property type="match status" value="1"/>
</dbReference>
<feature type="transmembrane region" description="Helical" evidence="1">
    <location>
        <begin position="129"/>
        <end position="150"/>
    </location>
</feature>
<comment type="caution">
    <text evidence="3">The sequence shown here is derived from an EMBL/GenBank/DDBJ whole genome shotgun (WGS) entry which is preliminary data.</text>
</comment>
<feature type="domain" description="DUF1468" evidence="2">
    <location>
        <begin position="13"/>
        <end position="155"/>
    </location>
</feature>
<feature type="transmembrane region" description="Helical" evidence="1">
    <location>
        <begin position="90"/>
        <end position="123"/>
    </location>
</feature>
<evidence type="ECO:0000256" key="1">
    <source>
        <dbReference type="SAM" id="Phobius"/>
    </source>
</evidence>
<dbReference type="InterPro" id="IPR009936">
    <property type="entry name" value="DUF1468"/>
</dbReference>
<feature type="transmembrane region" description="Helical" evidence="1">
    <location>
        <begin position="12"/>
        <end position="30"/>
    </location>
</feature>
<name>A0ABT2LIG7_9HYPH</name>
<accession>A0ABT2LIG7</accession>
<gene>
    <name evidence="3" type="ORF">N5A92_03990</name>
</gene>
<proteinExistence type="predicted"/>
<reference evidence="3 4" key="1">
    <citation type="submission" date="2022-09" db="EMBL/GenBank/DDBJ databases">
        <title>Chelativorans salina sp. nov., a novel slightly halophilic bacterium isolated from a saline lake sediment enrichment.</title>
        <authorList>
            <person name="Gao L."/>
            <person name="Fang B.-Z."/>
            <person name="Li W.-J."/>
        </authorList>
    </citation>
    <scope>NUCLEOTIDE SEQUENCE [LARGE SCALE GENOMIC DNA]</scope>
    <source>
        <strain evidence="3 4">EGI FJ00035</strain>
    </source>
</reference>
<sequence length="164" mass="17647">MSSKPARRPGELVFALLVLIFGLAAFWQAYEISGFSGLTTPGIFPMLAAGMMVIASLFILADTAQRNAPDVSRGSVPASFLREIMPLRHAIVIGLILLYLIALPLLGFVVSSGLFLLAAFQYLWRKNPLVTAVLAAGSLGAIYLVFRVVFQVVLPRGTWLGGLI</sequence>
<organism evidence="3 4">
    <name type="scientific">Chelativorans salis</name>
    <dbReference type="NCBI Taxonomy" id="2978478"/>
    <lineage>
        <taxon>Bacteria</taxon>
        <taxon>Pseudomonadati</taxon>
        <taxon>Pseudomonadota</taxon>
        <taxon>Alphaproteobacteria</taxon>
        <taxon>Hyphomicrobiales</taxon>
        <taxon>Phyllobacteriaceae</taxon>
        <taxon>Chelativorans</taxon>
    </lineage>
</organism>
<keyword evidence="1" id="KW-1133">Transmembrane helix</keyword>
<dbReference type="EMBL" id="JAOCZP010000001">
    <property type="protein sequence ID" value="MCT7374192.1"/>
    <property type="molecule type" value="Genomic_DNA"/>
</dbReference>